<feature type="region of interest" description="Disordered" evidence="1">
    <location>
        <begin position="148"/>
        <end position="198"/>
    </location>
</feature>
<feature type="compositionally biased region" description="Basic and acidic residues" evidence="1">
    <location>
        <begin position="161"/>
        <end position="173"/>
    </location>
</feature>
<accession>A0A812TQH8</accession>
<feature type="compositionally biased region" description="Basic and acidic residues" evidence="1">
    <location>
        <begin position="52"/>
        <end position="63"/>
    </location>
</feature>
<proteinExistence type="predicted"/>
<feature type="region of interest" description="Disordered" evidence="1">
    <location>
        <begin position="213"/>
        <end position="290"/>
    </location>
</feature>
<evidence type="ECO:0000313" key="3">
    <source>
        <dbReference type="Proteomes" id="UP000604046"/>
    </source>
</evidence>
<feature type="compositionally biased region" description="Acidic residues" evidence="1">
    <location>
        <begin position="1"/>
        <end position="13"/>
    </location>
</feature>
<evidence type="ECO:0000256" key="1">
    <source>
        <dbReference type="SAM" id="MobiDB-lite"/>
    </source>
</evidence>
<gene>
    <name evidence="2" type="ORF">SNAT2548_LOCUS30679</name>
</gene>
<protein>
    <submittedName>
        <fullName evidence="2">Uncharacterized protein</fullName>
    </submittedName>
</protein>
<comment type="caution">
    <text evidence="2">The sequence shown here is derived from an EMBL/GenBank/DDBJ whole genome shotgun (WGS) entry which is preliminary data.</text>
</comment>
<reference evidence="2" key="1">
    <citation type="submission" date="2021-02" db="EMBL/GenBank/DDBJ databases">
        <authorList>
            <person name="Dougan E. K."/>
            <person name="Rhodes N."/>
            <person name="Thang M."/>
            <person name="Chan C."/>
        </authorList>
    </citation>
    <scope>NUCLEOTIDE SEQUENCE</scope>
</reference>
<sequence length="579" mass="64498">MADGEEREEESDNEKDKEKDAQEEAVEEDVAAFRPGDSVITIRRRMQKARKERLEQAAMERRSRTPSPTPMARTRMRAAASPLDLEEAAIDAFEAVAARRVDGIEAADGKQRPRKVERFHQDLIRKEVWRQKFDYIFRQMQAGVEIELQKDRKSRRPSILRGKEELEDADARRQALAGSHSESLEELQQLRRQSAPGSPLAIARMAGKVLTMQAEPDPVVEPLRASSDEEEDWPPLPMPCSDLPVIAPAPKMPPAGWRRTGRQKPRPPVAPPPPKQSPPPPADESSGRGALRRAGIGGLLRPSSLPALRPPAELGVRDEYYEGDDLFMHEDILHTSNPKLFPLRQGTNFATPVRWVRSESRQRFLRSALDGVVVPLLTDTLLCLSAKDPLVALPLLPAMQASSLWTDAFHSAAPSTVNLSDLEWFLLLYVKHNLWKEAYREATAERNAARAPALSRFGAAVRPGPGVGHAAEAEKATLETAAAREALFDWARDRLGKERPLLEPLPATQTVLQDGHWQGLRKAMAWRVLLPLMDSFEAESDFQGAMEELFVAVADSPWMLEAEWTRGCSLSGAEKALSS</sequence>
<name>A0A812TQH8_9DINO</name>
<dbReference type="OrthoDB" id="448758at2759"/>
<dbReference type="AlphaFoldDB" id="A0A812TQH8"/>
<organism evidence="2 3">
    <name type="scientific">Symbiodinium natans</name>
    <dbReference type="NCBI Taxonomy" id="878477"/>
    <lineage>
        <taxon>Eukaryota</taxon>
        <taxon>Sar</taxon>
        <taxon>Alveolata</taxon>
        <taxon>Dinophyceae</taxon>
        <taxon>Suessiales</taxon>
        <taxon>Symbiodiniaceae</taxon>
        <taxon>Symbiodinium</taxon>
    </lineage>
</organism>
<feature type="compositionally biased region" description="Basic residues" evidence="1">
    <location>
        <begin position="42"/>
        <end position="51"/>
    </location>
</feature>
<feature type="region of interest" description="Disordered" evidence="1">
    <location>
        <begin position="1"/>
        <end position="78"/>
    </location>
</feature>
<dbReference type="Proteomes" id="UP000604046">
    <property type="component" value="Unassembled WGS sequence"/>
</dbReference>
<feature type="compositionally biased region" description="Pro residues" evidence="1">
    <location>
        <begin position="266"/>
        <end position="282"/>
    </location>
</feature>
<evidence type="ECO:0000313" key="2">
    <source>
        <dbReference type="EMBL" id="CAE7546694.1"/>
    </source>
</evidence>
<keyword evidence="3" id="KW-1185">Reference proteome</keyword>
<dbReference type="EMBL" id="CAJNDS010002618">
    <property type="protein sequence ID" value="CAE7546694.1"/>
    <property type="molecule type" value="Genomic_DNA"/>
</dbReference>